<dbReference type="PANTHER" id="PTHR33406:SF6">
    <property type="entry name" value="MEMBRANE PROTEIN YDGH-RELATED"/>
    <property type="match status" value="1"/>
</dbReference>
<dbReference type="Pfam" id="PF03176">
    <property type="entry name" value="MMPL"/>
    <property type="match status" value="2"/>
</dbReference>
<keyword evidence="4 7" id="KW-0812">Transmembrane</keyword>
<organism evidence="9 10">
    <name type="scientific">Nocardia brasiliensis</name>
    <dbReference type="NCBI Taxonomy" id="37326"/>
    <lineage>
        <taxon>Bacteria</taxon>
        <taxon>Bacillati</taxon>
        <taxon>Actinomycetota</taxon>
        <taxon>Actinomycetes</taxon>
        <taxon>Mycobacteriales</taxon>
        <taxon>Nocardiaceae</taxon>
        <taxon>Nocardia</taxon>
    </lineage>
</organism>
<feature type="transmembrane region" description="Helical" evidence="7">
    <location>
        <begin position="899"/>
        <end position="923"/>
    </location>
</feature>
<dbReference type="GO" id="GO:0005886">
    <property type="term" value="C:plasma membrane"/>
    <property type="evidence" value="ECO:0007669"/>
    <property type="project" value="UniProtKB-SubCell"/>
</dbReference>
<protein>
    <submittedName>
        <fullName evidence="9">MMPL family transporter</fullName>
    </submittedName>
</protein>
<evidence type="ECO:0000313" key="10">
    <source>
        <dbReference type="Proteomes" id="UP000501705"/>
    </source>
</evidence>
<feature type="transmembrane region" description="Helical" evidence="7">
    <location>
        <begin position="800"/>
        <end position="819"/>
    </location>
</feature>
<dbReference type="InterPro" id="IPR004869">
    <property type="entry name" value="MMPL_dom"/>
</dbReference>
<dbReference type="PANTHER" id="PTHR33406">
    <property type="entry name" value="MEMBRANE PROTEIN MJ1562-RELATED"/>
    <property type="match status" value="1"/>
</dbReference>
<feature type="transmembrane region" description="Helical" evidence="7">
    <location>
        <begin position="52"/>
        <end position="75"/>
    </location>
</feature>
<feature type="transmembrane region" description="Helical" evidence="7">
    <location>
        <begin position="365"/>
        <end position="385"/>
    </location>
</feature>
<evidence type="ECO:0000256" key="1">
    <source>
        <dbReference type="ARBA" id="ARBA00004651"/>
    </source>
</evidence>
<evidence type="ECO:0000256" key="5">
    <source>
        <dbReference type="ARBA" id="ARBA00022989"/>
    </source>
</evidence>
<evidence type="ECO:0000259" key="8">
    <source>
        <dbReference type="Pfam" id="PF03176"/>
    </source>
</evidence>
<comment type="similarity">
    <text evidence="2">Belongs to the resistance-nodulation-cell division (RND) (TC 2.A.6) family. MmpL subfamily.</text>
</comment>
<accession>A0A6G9XTZ8</accession>
<reference evidence="9 10" key="1">
    <citation type="journal article" date="2019" name="ACS Chem. Biol.">
        <title>Identification and Mobilization of a Cryptic Antibiotic Biosynthesis Gene Locus from a Human-Pathogenic Nocardia Isolate.</title>
        <authorList>
            <person name="Herisse M."/>
            <person name="Ishida K."/>
            <person name="Porter J.L."/>
            <person name="Howden B."/>
            <person name="Hertweck C."/>
            <person name="Stinear T.P."/>
            <person name="Pidot S.J."/>
        </authorList>
    </citation>
    <scope>NUCLEOTIDE SEQUENCE [LARGE SCALE GENOMIC DNA]</scope>
    <source>
        <strain evidence="9 10">AUSMDU00024985</strain>
    </source>
</reference>
<evidence type="ECO:0000256" key="2">
    <source>
        <dbReference type="ARBA" id="ARBA00010157"/>
    </source>
</evidence>
<feature type="transmembrane region" description="Helical" evidence="7">
    <location>
        <begin position="255"/>
        <end position="275"/>
    </location>
</feature>
<feature type="domain" description="Membrane transport protein MMPL" evidence="8">
    <location>
        <begin position="630"/>
        <end position="971"/>
    </location>
</feature>
<dbReference type="RefSeq" id="WP_167463497.1">
    <property type="nucleotide sequence ID" value="NZ_CP046171.1"/>
</dbReference>
<feature type="transmembrane region" description="Helical" evidence="7">
    <location>
        <begin position="281"/>
        <end position="302"/>
    </location>
</feature>
<feature type="domain" description="Membrane transport protein MMPL" evidence="8">
    <location>
        <begin position="89"/>
        <end position="417"/>
    </location>
</feature>
<keyword evidence="3" id="KW-1003">Cell membrane</keyword>
<dbReference type="AlphaFoldDB" id="A0A6G9XTZ8"/>
<gene>
    <name evidence="9" type="ORF">F5X71_20435</name>
</gene>
<feature type="transmembrane region" description="Helical" evidence="7">
    <location>
        <begin position="826"/>
        <end position="847"/>
    </location>
</feature>
<feature type="transmembrane region" description="Helical" evidence="7">
    <location>
        <begin position="229"/>
        <end position="248"/>
    </location>
</feature>
<comment type="subcellular location">
    <subcellularLocation>
        <location evidence="1">Cell membrane</location>
        <topology evidence="1">Multi-pass membrane protein</topology>
    </subcellularLocation>
</comment>
<name>A0A6G9XTZ8_NOCBR</name>
<dbReference type="SUPFAM" id="SSF82866">
    <property type="entry name" value="Multidrug efflux transporter AcrB transmembrane domain"/>
    <property type="match status" value="2"/>
</dbReference>
<feature type="transmembrane region" description="Helical" evidence="7">
    <location>
        <begin position="323"/>
        <end position="345"/>
    </location>
</feature>
<evidence type="ECO:0000256" key="6">
    <source>
        <dbReference type="ARBA" id="ARBA00023136"/>
    </source>
</evidence>
<evidence type="ECO:0000256" key="7">
    <source>
        <dbReference type="SAM" id="Phobius"/>
    </source>
</evidence>
<evidence type="ECO:0000313" key="9">
    <source>
        <dbReference type="EMBL" id="QIS04377.1"/>
    </source>
</evidence>
<proteinExistence type="inferred from homology"/>
<keyword evidence="6 7" id="KW-0472">Membrane</keyword>
<sequence length="1002" mass="106923">MRTLPRRRETEPREPLRDRLRALRPKLRHEFSVPFDRTLLRRTPGRPLYARLLYMFSLPIIAIWLLLAGGLNLFVPQLETVVNGHARSFLPDEASSVQAIVKMGDSFGGAGTNNFVYVLLEGDAPLDGEAHRYYLTLLDRLTQDKKHVNSAMDLWSDPDFAPASESSDGKAAYVLLNLAGNMGTALAMESTEAARNIIADTPPPAGVTVHLTGPSAVVNDELVSINDSILLLIIMCALLVGGVMLCVYRSPITVAMPLLTVGMGLAVARPVVAYLGEHEVIGVSIFASALLAVIVLGAGTNYGIFLLGRYQEARRAGEDPETAYYTALHGVLHIIIASGLTVAGATACMSFTRLAIFSTSGLPCTIAVVVTLAAALTLGPALLALGSRLGFLEPRAQSSQRRWRRIATAVVRWPGPVLVASLAVLVLAILVLPTFSPSFNERIAQPSDSPANLGIAAADRHLPPNIMAPSILLVQSDHDLRNPADLVALAKLTNAVVKVPGVSAVQGITRPLTTPLELGTLTGQAGYISSRFTQMKDMLTPRLDDLTGLAGRIDQLNLTIKGLETALATGQQGFDQVNSSATAMQNAVTGVVEKLNSLRDTAGPAREFVNSIPNCQDSQACRAAQTGFSLFDDTAQLDGAVSGLVDGMHTAAQALPQLATQVDSLKGFIAQVQSVVAPLRGTLDILLPQISDITRFLDEVASSFTAADPSEFFFLPSQAFDSPLFKSALPYFFSADGKVTRMIVTPQMEGFSREAMDLSAQIIPTALQAMKGTSLAGSTVSIGGPGGTLLNIEAFVHEDFVTSVVAAFAFVFCVVLILLRSLVAAIAVIGTVALSYLSALGLTVFIWQHLVGNPLHWSVAPVSFTFLVAVGADYNMLLVSRFKEELRAGINTGIIRSMVNTGGVVTTAGLVFGVTMFAMLVSYAHNIAQIGTTVGIGLFLDTLIVRSFVVPSIAALTGRWFWWPINILRKPEPKQRRPRTFPVQVSGIRPAAPAFDASTTGR</sequence>
<dbReference type="Gene3D" id="1.20.1640.10">
    <property type="entry name" value="Multidrug efflux transporter AcrB transmembrane domain"/>
    <property type="match status" value="2"/>
</dbReference>
<feature type="transmembrane region" description="Helical" evidence="7">
    <location>
        <begin position="859"/>
        <end position="878"/>
    </location>
</feature>
<feature type="transmembrane region" description="Helical" evidence="7">
    <location>
        <begin position="406"/>
        <end position="432"/>
    </location>
</feature>
<evidence type="ECO:0000256" key="4">
    <source>
        <dbReference type="ARBA" id="ARBA00022692"/>
    </source>
</evidence>
<evidence type="ECO:0000256" key="3">
    <source>
        <dbReference type="ARBA" id="ARBA00022475"/>
    </source>
</evidence>
<dbReference type="InterPro" id="IPR050545">
    <property type="entry name" value="Mycobact_MmpL"/>
</dbReference>
<dbReference type="Proteomes" id="UP000501705">
    <property type="component" value="Chromosome"/>
</dbReference>
<dbReference type="EMBL" id="CP046171">
    <property type="protein sequence ID" value="QIS04377.1"/>
    <property type="molecule type" value="Genomic_DNA"/>
</dbReference>
<keyword evidence="5 7" id="KW-1133">Transmembrane helix</keyword>